<keyword evidence="6 9" id="KW-1133">Transmembrane helix</keyword>
<dbReference type="Proteomes" id="UP000515297">
    <property type="component" value="Chromosome"/>
</dbReference>
<reference evidence="11 13" key="2">
    <citation type="submission" date="2020-08" db="EMBL/GenBank/DDBJ databases">
        <authorList>
            <person name="Liu G."/>
            <person name="Sun C."/>
        </authorList>
    </citation>
    <scope>NUCLEOTIDE SEQUENCE [LARGE SCALE GENOMIC DNA]</scope>
    <source>
        <strain evidence="11 13">OT19</strain>
    </source>
</reference>
<dbReference type="PANTHER" id="PTHR33910">
    <property type="entry name" value="PROTEIN TRANSLOCASE SUBUNIT SECE"/>
    <property type="match status" value="1"/>
</dbReference>
<dbReference type="Pfam" id="PF00584">
    <property type="entry name" value="SecE"/>
    <property type="match status" value="1"/>
</dbReference>
<name>A0A1Z1F8L0_9SPHN</name>
<reference evidence="10 12" key="1">
    <citation type="submission" date="2017-01" db="EMBL/GenBank/DDBJ databases">
        <title>Complete genome sequence of esterase-producing bacterium Croceicoccus marinus E4A9.</title>
        <authorList>
            <person name="Wu Y.-H."/>
            <person name="Cheng H."/>
            <person name="Xu L."/>
            <person name="Huo Y.-Y."/>
            <person name="Wang C.-S."/>
            <person name="Xu X.-W."/>
        </authorList>
    </citation>
    <scope>NUCLEOTIDE SEQUENCE [LARGE SCALE GENOMIC DNA]</scope>
    <source>
        <strain evidence="10 12">E4A9</strain>
    </source>
</reference>
<dbReference type="GO" id="GO:0043952">
    <property type="term" value="P:protein transport by the Sec complex"/>
    <property type="evidence" value="ECO:0007669"/>
    <property type="project" value="UniProtKB-UniRule"/>
</dbReference>
<dbReference type="STRING" id="450378.GCA_001661675_00259"/>
<dbReference type="GO" id="GO:0008320">
    <property type="term" value="F:protein transmembrane transporter activity"/>
    <property type="evidence" value="ECO:0007669"/>
    <property type="project" value="UniProtKB-UniRule"/>
</dbReference>
<dbReference type="GO" id="GO:0005886">
    <property type="term" value="C:plasma membrane"/>
    <property type="evidence" value="ECO:0007669"/>
    <property type="project" value="UniProtKB-SubCell"/>
</dbReference>
<dbReference type="KEGG" id="cman:A9D14_01290"/>
<dbReference type="Proteomes" id="UP000195807">
    <property type="component" value="Chromosome"/>
</dbReference>
<keyword evidence="2 9" id="KW-0813">Transport</keyword>
<keyword evidence="8 9" id="KW-0472">Membrane</keyword>
<gene>
    <name evidence="9 11" type="primary">secE</name>
    <name evidence="10" type="ORF">A9D14_01290</name>
    <name evidence="11" type="ORF">H4O24_00915</name>
</gene>
<comment type="subunit">
    <text evidence="9">Component of the Sec protein translocase complex. Heterotrimer consisting of SecY, SecE and SecG subunits. The heterotrimers can form oligomers, although 1 heterotrimer is thought to be able to translocate proteins. Interacts with the ribosome. Interacts with SecDF, and other proteins may be involved. Interacts with SecA.</text>
</comment>
<comment type="similarity">
    <text evidence="9">Belongs to the SecE/SEC61-gamma family.</text>
</comment>
<dbReference type="EMBL" id="CP060052">
    <property type="protein sequence ID" value="QNE05310.1"/>
    <property type="molecule type" value="Genomic_DNA"/>
</dbReference>
<dbReference type="InterPro" id="IPR005807">
    <property type="entry name" value="SecE_bac"/>
</dbReference>
<dbReference type="GO" id="GO:0065002">
    <property type="term" value="P:intracellular protein transmembrane transport"/>
    <property type="evidence" value="ECO:0007669"/>
    <property type="project" value="UniProtKB-UniRule"/>
</dbReference>
<evidence type="ECO:0000256" key="7">
    <source>
        <dbReference type="ARBA" id="ARBA00023010"/>
    </source>
</evidence>
<dbReference type="RefSeq" id="WP_066842284.1">
    <property type="nucleotide sequence ID" value="NZ_CP019602.1"/>
</dbReference>
<dbReference type="GO" id="GO:0006605">
    <property type="term" value="P:protein targeting"/>
    <property type="evidence" value="ECO:0007669"/>
    <property type="project" value="UniProtKB-UniRule"/>
</dbReference>
<dbReference type="Gene3D" id="1.20.5.1030">
    <property type="entry name" value="Preprotein translocase secy subunit"/>
    <property type="match status" value="1"/>
</dbReference>
<evidence type="ECO:0000256" key="3">
    <source>
        <dbReference type="ARBA" id="ARBA00022475"/>
    </source>
</evidence>
<evidence type="ECO:0000256" key="5">
    <source>
        <dbReference type="ARBA" id="ARBA00022927"/>
    </source>
</evidence>
<evidence type="ECO:0000256" key="2">
    <source>
        <dbReference type="ARBA" id="ARBA00022448"/>
    </source>
</evidence>
<sequence>MAKTPVAKPAEPAKKRKTSPGEFIRQVRAEGSKVVWPSWAETVQTSIFVGIMMLILSLFFLGIDSLFGAVMRWLLTLA</sequence>
<evidence type="ECO:0000256" key="8">
    <source>
        <dbReference type="ARBA" id="ARBA00023136"/>
    </source>
</evidence>
<accession>A0A1Z1F8L0</accession>
<dbReference type="PANTHER" id="PTHR33910:SF1">
    <property type="entry name" value="PROTEIN TRANSLOCASE SUBUNIT SECE"/>
    <property type="match status" value="1"/>
</dbReference>
<comment type="function">
    <text evidence="9">Essential subunit of the Sec protein translocation channel SecYEG. Clamps together the 2 halves of SecY. May contact the channel plug during translocation.</text>
</comment>
<organism evidence="10 12">
    <name type="scientific">Croceicoccus marinus</name>
    <dbReference type="NCBI Taxonomy" id="450378"/>
    <lineage>
        <taxon>Bacteria</taxon>
        <taxon>Pseudomonadati</taxon>
        <taxon>Pseudomonadota</taxon>
        <taxon>Alphaproteobacteria</taxon>
        <taxon>Sphingomonadales</taxon>
        <taxon>Erythrobacteraceae</taxon>
        <taxon>Croceicoccus</taxon>
    </lineage>
</organism>
<keyword evidence="4 9" id="KW-0812">Transmembrane</keyword>
<evidence type="ECO:0000256" key="6">
    <source>
        <dbReference type="ARBA" id="ARBA00022989"/>
    </source>
</evidence>
<evidence type="ECO:0000313" key="12">
    <source>
        <dbReference type="Proteomes" id="UP000195807"/>
    </source>
</evidence>
<dbReference type="GO" id="GO:0009306">
    <property type="term" value="P:protein secretion"/>
    <property type="evidence" value="ECO:0007669"/>
    <property type="project" value="UniProtKB-UniRule"/>
</dbReference>
<keyword evidence="12" id="KW-1185">Reference proteome</keyword>
<evidence type="ECO:0000256" key="4">
    <source>
        <dbReference type="ARBA" id="ARBA00022692"/>
    </source>
</evidence>
<dbReference type="HAMAP" id="MF_00422">
    <property type="entry name" value="SecE"/>
    <property type="match status" value="1"/>
</dbReference>
<protein>
    <recommendedName>
        <fullName evidence="9">Protein translocase subunit SecE</fullName>
    </recommendedName>
</protein>
<keyword evidence="3 9" id="KW-1003">Cell membrane</keyword>
<evidence type="ECO:0000256" key="9">
    <source>
        <dbReference type="HAMAP-Rule" id="MF_00422"/>
    </source>
</evidence>
<dbReference type="NCBIfam" id="TIGR00964">
    <property type="entry name" value="secE_bact"/>
    <property type="match status" value="1"/>
</dbReference>
<keyword evidence="7 9" id="KW-0811">Translocation</keyword>
<proteinExistence type="inferred from homology"/>
<keyword evidence="5 9" id="KW-0653">Protein transport</keyword>
<dbReference type="InterPro" id="IPR001901">
    <property type="entry name" value="Translocase_SecE/Sec61-g"/>
</dbReference>
<dbReference type="InterPro" id="IPR038379">
    <property type="entry name" value="SecE_sf"/>
</dbReference>
<evidence type="ECO:0000256" key="1">
    <source>
        <dbReference type="ARBA" id="ARBA00004370"/>
    </source>
</evidence>
<dbReference type="AlphaFoldDB" id="A0A1Z1F8L0"/>
<evidence type="ECO:0000313" key="10">
    <source>
        <dbReference type="EMBL" id="ARU15057.1"/>
    </source>
</evidence>
<feature type="transmembrane region" description="Helical" evidence="9">
    <location>
        <begin position="47"/>
        <end position="75"/>
    </location>
</feature>
<comment type="subcellular location">
    <subcellularLocation>
        <location evidence="9">Cell membrane</location>
        <topology evidence="9">Single-pass membrane protein</topology>
    </subcellularLocation>
    <subcellularLocation>
        <location evidence="1">Membrane</location>
    </subcellularLocation>
</comment>
<evidence type="ECO:0000313" key="11">
    <source>
        <dbReference type="EMBL" id="QNE05310.1"/>
    </source>
</evidence>
<evidence type="ECO:0000313" key="13">
    <source>
        <dbReference type="Proteomes" id="UP000515297"/>
    </source>
</evidence>
<dbReference type="EMBL" id="CP019602">
    <property type="protein sequence ID" value="ARU15057.1"/>
    <property type="molecule type" value="Genomic_DNA"/>
</dbReference>
<dbReference type="OrthoDB" id="9812738at2"/>